<dbReference type="PROSITE" id="PS00444">
    <property type="entry name" value="POLYPRENYL_SYNTHASE_2"/>
    <property type="match status" value="1"/>
</dbReference>
<evidence type="ECO:0000256" key="1">
    <source>
        <dbReference type="ARBA" id="ARBA00001946"/>
    </source>
</evidence>
<evidence type="ECO:0000256" key="5">
    <source>
        <dbReference type="ARBA" id="ARBA00022842"/>
    </source>
</evidence>
<dbReference type="InterPro" id="IPR000092">
    <property type="entry name" value="Polyprenyl_synt"/>
</dbReference>
<dbReference type="PANTHER" id="PTHR12001:SF85">
    <property type="entry name" value="SHORT CHAIN ISOPRENYL DIPHOSPHATE SYNTHASE"/>
    <property type="match status" value="1"/>
</dbReference>
<dbReference type="SFLD" id="SFLDG01017">
    <property type="entry name" value="Polyprenyl_Transferase_Like"/>
    <property type="match status" value="1"/>
</dbReference>
<dbReference type="EMBL" id="CP031320">
    <property type="protein sequence ID" value="AXK36919.1"/>
    <property type="molecule type" value="Genomic_DNA"/>
</dbReference>
<gene>
    <name evidence="7" type="ORF">DVA86_34765</name>
</gene>
<dbReference type="Gene3D" id="1.10.600.10">
    <property type="entry name" value="Farnesyl Diphosphate Synthase"/>
    <property type="match status" value="1"/>
</dbReference>
<dbReference type="PROSITE" id="PS00723">
    <property type="entry name" value="POLYPRENYL_SYNTHASE_1"/>
    <property type="match status" value="1"/>
</dbReference>
<dbReference type="CDD" id="cd00685">
    <property type="entry name" value="Trans_IPPS_HT"/>
    <property type="match status" value="1"/>
</dbReference>
<evidence type="ECO:0000256" key="6">
    <source>
        <dbReference type="RuleBase" id="RU004466"/>
    </source>
</evidence>
<dbReference type="GO" id="GO:0004659">
    <property type="term" value="F:prenyltransferase activity"/>
    <property type="evidence" value="ECO:0007669"/>
    <property type="project" value="InterPro"/>
</dbReference>
<dbReference type="GO" id="GO:0008299">
    <property type="term" value="P:isoprenoid biosynthetic process"/>
    <property type="evidence" value="ECO:0007669"/>
    <property type="project" value="InterPro"/>
</dbReference>
<organism evidence="7 8">
    <name type="scientific">Streptomyces armeniacus</name>
    <dbReference type="NCBI Taxonomy" id="83291"/>
    <lineage>
        <taxon>Bacteria</taxon>
        <taxon>Bacillati</taxon>
        <taxon>Actinomycetota</taxon>
        <taxon>Actinomycetes</taxon>
        <taxon>Kitasatosporales</taxon>
        <taxon>Streptomycetaceae</taxon>
        <taxon>Streptomyces</taxon>
    </lineage>
</organism>
<protein>
    <submittedName>
        <fullName evidence="7">Polyprenyl synthetase family protein</fullName>
    </submittedName>
</protein>
<comment type="cofactor">
    <cofactor evidence="1">
        <name>Mg(2+)</name>
        <dbReference type="ChEBI" id="CHEBI:18420"/>
    </cofactor>
</comment>
<dbReference type="Pfam" id="PF00348">
    <property type="entry name" value="polyprenyl_synt"/>
    <property type="match status" value="1"/>
</dbReference>
<dbReference type="Proteomes" id="UP000254425">
    <property type="component" value="Chromosome"/>
</dbReference>
<keyword evidence="8" id="KW-1185">Reference proteome</keyword>
<dbReference type="PANTHER" id="PTHR12001">
    <property type="entry name" value="GERANYLGERANYL PYROPHOSPHATE SYNTHASE"/>
    <property type="match status" value="1"/>
</dbReference>
<name>A0A345XZ53_9ACTN</name>
<keyword evidence="4" id="KW-0479">Metal-binding</keyword>
<sequence>MTLTTTADGPDLDGVPAAVDVLLDGFFDRKAGRGRAPHLPHLVELLRAFTKGGKRLRPVLCARGWQAAGGGDPAAVLPAAASLELFHTFALIHDDVMDRSDTRRGRPTVHRLLAARARRHPHLLDAERFGDSGAILVGDLAMVWSDELFHDCGLPPERLAAARPFLDAMRGEVMHGQYLDVLSCTDFDSGLDAALNVIRYKTARYTVERPLQLGVALAGGGPPLLDACSAYGLPVGEAFQLRDDVIGVFGDPAVTGKSCLDDLREGKHTALLALALECADAAQARTLRALVGDPELDEEGAARIRSVLLSSGALDTVEHMITERRRRALRALEQAPFPAATRSALQQLAVDATERTS</sequence>
<dbReference type="GO" id="GO:0046872">
    <property type="term" value="F:metal ion binding"/>
    <property type="evidence" value="ECO:0007669"/>
    <property type="project" value="UniProtKB-KW"/>
</dbReference>
<evidence type="ECO:0000256" key="3">
    <source>
        <dbReference type="ARBA" id="ARBA00022679"/>
    </source>
</evidence>
<dbReference type="KEGG" id="sarm:DVA86_34765"/>
<dbReference type="AlphaFoldDB" id="A0A345XZ53"/>
<proteinExistence type="inferred from homology"/>
<keyword evidence="3 6" id="KW-0808">Transferase</keyword>
<dbReference type="SFLD" id="SFLDS00005">
    <property type="entry name" value="Isoprenoid_Synthase_Type_I"/>
    <property type="match status" value="1"/>
</dbReference>
<dbReference type="RefSeq" id="WP_208884165.1">
    <property type="nucleotide sequence ID" value="NZ_CP031320.1"/>
</dbReference>
<keyword evidence="5" id="KW-0460">Magnesium</keyword>
<evidence type="ECO:0000313" key="7">
    <source>
        <dbReference type="EMBL" id="AXK36919.1"/>
    </source>
</evidence>
<dbReference type="SUPFAM" id="SSF48576">
    <property type="entry name" value="Terpenoid synthases"/>
    <property type="match status" value="1"/>
</dbReference>
<dbReference type="InterPro" id="IPR033749">
    <property type="entry name" value="Polyprenyl_synt_CS"/>
</dbReference>
<evidence type="ECO:0000313" key="8">
    <source>
        <dbReference type="Proteomes" id="UP000254425"/>
    </source>
</evidence>
<reference evidence="7 8" key="1">
    <citation type="submission" date="2018-07" db="EMBL/GenBank/DDBJ databases">
        <title>Draft genome of the type strain Streptomyces armeniacus ATCC 15676.</title>
        <authorList>
            <person name="Labana P."/>
            <person name="Gosse J.T."/>
            <person name="Boddy C.N."/>
        </authorList>
    </citation>
    <scope>NUCLEOTIDE SEQUENCE [LARGE SCALE GENOMIC DNA]</scope>
    <source>
        <strain evidence="7 8">ATCC 15676</strain>
    </source>
</reference>
<accession>A0A345XZ53</accession>
<dbReference type="InterPro" id="IPR008949">
    <property type="entry name" value="Isoprenoid_synthase_dom_sf"/>
</dbReference>
<evidence type="ECO:0000256" key="4">
    <source>
        <dbReference type="ARBA" id="ARBA00022723"/>
    </source>
</evidence>
<evidence type="ECO:0000256" key="2">
    <source>
        <dbReference type="ARBA" id="ARBA00006706"/>
    </source>
</evidence>
<comment type="similarity">
    <text evidence="2 6">Belongs to the FPP/GGPP synthase family.</text>
</comment>